<dbReference type="EMBL" id="CP119313">
    <property type="protein sequence ID" value="WEK20717.1"/>
    <property type="molecule type" value="Genomic_DNA"/>
</dbReference>
<accession>A0AAJ6B746</accession>
<dbReference type="InterPro" id="IPR048136">
    <property type="entry name" value="STM3941-like"/>
</dbReference>
<keyword evidence="1" id="KW-1133">Transmembrane helix</keyword>
<evidence type="ECO:0000313" key="2">
    <source>
        <dbReference type="EMBL" id="WEK20717.1"/>
    </source>
</evidence>
<keyword evidence="1" id="KW-0472">Membrane</keyword>
<evidence type="ECO:0000313" key="3">
    <source>
        <dbReference type="Proteomes" id="UP001214530"/>
    </source>
</evidence>
<dbReference type="Proteomes" id="UP001214530">
    <property type="component" value="Chromosome"/>
</dbReference>
<feature type="transmembrane region" description="Helical" evidence="1">
    <location>
        <begin position="39"/>
        <end position="60"/>
    </location>
</feature>
<feature type="transmembrane region" description="Helical" evidence="1">
    <location>
        <begin position="12"/>
        <end position="33"/>
    </location>
</feature>
<dbReference type="NCBIfam" id="NF041635">
    <property type="entry name" value="STM3941_fam"/>
    <property type="match status" value="1"/>
</dbReference>
<organism evidence="2 3">
    <name type="scientific">Candidatus Pedobacter colombiensis</name>
    <dbReference type="NCBI Taxonomy" id="3121371"/>
    <lineage>
        <taxon>Bacteria</taxon>
        <taxon>Pseudomonadati</taxon>
        <taxon>Bacteroidota</taxon>
        <taxon>Sphingobacteriia</taxon>
        <taxon>Sphingobacteriales</taxon>
        <taxon>Sphingobacteriaceae</taxon>
        <taxon>Pedobacter</taxon>
    </lineage>
</organism>
<keyword evidence="1" id="KW-0812">Transmembrane</keyword>
<evidence type="ECO:0000256" key="1">
    <source>
        <dbReference type="SAM" id="Phobius"/>
    </source>
</evidence>
<name>A0AAJ6B746_9SPHI</name>
<proteinExistence type="predicted"/>
<sequence>MTEIKLYKSPWRAVKLLFLCSIFVGLGILGIKAHWMSGWIAWLNIGFFGLGYPVGIFHLLDKRPQIIINEIGIFDRTINNNIINWGVIKDAYPINIHQQKFICLVVDEEFVPSKKKGGLYKQTVKFSEAIGAQELNISLGQIEIDVIKLTEFILLMIKATPVDKSNLLINAPQEWNK</sequence>
<reference evidence="2" key="1">
    <citation type="submission" date="2023-03" db="EMBL/GenBank/DDBJ databases">
        <title>Andean soil-derived lignocellulolytic bacterial consortium as a source of novel taxa and putative plastic-active enzymes.</title>
        <authorList>
            <person name="Diaz-Garcia L."/>
            <person name="Chuvochina M."/>
            <person name="Feuerriegel G."/>
            <person name="Bunk B."/>
            <person name="Sproer C."/>
            <person name="Streit W.R."/>
            <person name="Rodriguez L.M."/>
            <person name="Overmann J."/>
            <person name="Jimenez D.J."/>
        </authorList>
    </citation>
    <scope>NUCLEOTIDE SEQUENCE</scope>
    <source>
        <strain evidence="2">MAG 3858</strain>
    </source>
</reference>
<protein>
    <submittedName>
        <fullName evidence="2">Uncharacterized protein</fullName>
    </submittedName>
</protein>
<gene>
    <name evidence="2" type="ORF">P0Y49_06145</name>
</gene>
<dbReference type="AlphaFoldDB" id="A0AAJ6B746"/>